<evidence type="ECO:0000313" key="1">
    <source>
        <dbReference type="EMBL" id="MBZ9610476.1"/>
    </source>
</evidence>
<sequence>MRNNDSFPSLLYATLGSKCRVSKILDYFRFRYSIQTEIFINSLGARMYNFAIDLNGDWGDELNDVDYRFELDPEPREGRSDFWTIEDFFSKMKKHFNFIEENDESQKYSRLECSGTIKNISEIAKVIFMANENNSSNNRNTWLIEIRVYFDSEKCSDSSYFYLPKLYHEFLESFFKQGEHEI</sequence>
<name>A0ABS7X598_9GAMM</name>
<keyword evidence="2" id="KW-1185">Reference proteome</keyword>
<comment type="caution">
    <text evidence="1">The sequence shown here is derived from an EMBL/GenBank/DDBJ whole genome shotgun (WGS) entry which is preliminary data.</text>
</comment>
<accession>A0ABS7X598</accession>
<reference evidence="1 2" key="2">
    <citation type="submission" date="2021-08" db="EMBL/GenBank/DDBJ databases">
        <title>Rheinheimera aquimaris sp. nov., isolated from seawater of the East Sea in Korea.</title>
        <authorList>
            <person name="Kim K.H."/>
            <person name="Wenting R."/>
            <person name="Kim K.R."/>
            <person name="Jeon C.O."/>
        </authorList>
    </citation>
    <scope>NUCLEOTIDE SEQUENCE [LARGE SCALE GENOMIC DNA]</scope>
    <source>
        <strain evidence="1 2">MA-13</strain>
    </source>
</reference>
<dbReference type="RefSeq" id="WP_205309991.1">
    <property type="nucleotide sequence ID" value="NZ_JAERPS020000001.1"/>
</dbReference>
<reference evidence="1 2" key="1">
    <citation type="submission" date="2020-12" db="EMBL/GenBank/DDBJ databases">
        <authorList>
            <person name="Ruan W."/>
            <person name="Khan S.A."/>
            <person name="Jeon C.O."/>
        </authorList>
    </citation>
    <scope>NUCLEOTIDE SEQUENCE [LARGE SCALE GENOMIC DNA]</scope>
    <source>
        <strain evidence="1 2">MA-13</strain>
    </source>
</reference>
<dbReference type="EMBL" id="JAERPS020000001">
    <property type="protein sequence ID" value="MBZ9610476.1"/>
    <property type="molecule type" value="Genomic_DNA"/>
</dbReference>
<organism evidence="1 2">
    <name type="scientific">Rheinheimera maricola</name>
    <dbReference type="NCBI Taxonomy" id="2793282"/>
    <lineage>
        <taxon>Bacteria</taxon>
        <taxon>Pseudomonadati</taxon>
        <taxon>Pseudomonadota</taxon>
        <taxon>Gammaproteobacteria</taxon>
        <taxon>Chromatiales</taxon>
        <taxon>Chromatiaceae</taxon>
        <taxon>Rheinheimera</taxon>
    </lineage>
</organism>
<evidence type="ECO:0000313" key="2">
    <source>
        <dbReference type="Proteomes" id="UP000663814"/>
    </source>
</evidence>
<proteinExistence type="predicted"/>
<dbReference type="Proteomes" id="UP000663814">
    <property type="component" value="Unassembled WGS sequence"/>
</dbReference>
<gene>
    <name evidence="1" type="ORF">I4W93_002585</name>
</gene>
<protein>
    <submittedName>
        <fullName evidence="1">Uncharacterized protein</fullName>
    </submittedName>
</protein>